<dbReference type="NCBIfam" id="TIGR02548">
    <property type="entry name" value="casB_cse2"/>
    <property type="match status" value="1"/>
</dbReference>
<name>A0A2P8CA93_9ACTN</name>
<accession>A0A2P8CA93</accession>
<gene>
    <name evidence="2" type="ORF">CLV63_1459</name>
</gene>
<protein>
    <submittedName>
        <fullName evidence="2">CRISPR system Cascade subunit CasB</fullName>
    </submittedName>
</protein>
<dbReference type="InterPro" id="IPR038287">
    <property type="entry name" value="Cse2_sf"/>
</dbReference>
<keyword evidence="3" id="KW-1185">Reference proteome</keyword>
<evidence type="ECO:0000313" key="2">
    <source>
        <dbReference type="EMBL" id="PSK81888.1"/>
    </source>
</evidence>
<dbReference type="RefSeq" id="WP_106587065.1">
    <property type="nucleotide sequence ID" value="NZ_PYGA01000045.1"/>
</dbReference>
<dbReference type="Proteomes" id="UP000240542">
    <property type="component" value="Unassembled WGS sequence"/>
</dbReference>
<dbReference type="InterPro" id="IPR013382">
    <property type="entry name" value="CRISPR-assoc_prot_Cse2"/>
</dbReference>
<dbReference type="OrthoDB" id="4195769at2"/>
<sequence length="224" mass="25131">MNAPPHTREAQREIRTGAEKLVAYVRGNLDIPAPRSEMRQALGMAPSDPRCWHAYRHTEPFLPGRRDDTVEWAFLAVAAMMASQPPTARSQDRGRGPGTDDSDTAQVPGEPASPFTGNLGVAVAHAVDYRAIADATAQGRLHQLCRQNASGLHRQLPRMIVQLRNHLIRVDWVQLACDLADWEYDHDRVVKNWLQGYHRTRARLIAKRKADRMTSTPTDTDEDA</sequence>
<dbReference type="AlphaFoldDB" id="A0A2P8CA93"/>
<dbReference type="Pfam" id="PF09485">
    <property type="entry name" value="CRISPR_Cse2"/>
    <property type="match status" value="1"/>
</dbReference>
<organism evidence="2 3">
    <name type="scientific">Murinocardiopsis flavida</name>
    <dbReference type="NCBI Taxonomy" id="645275"/>
    <lineage>
        <taxon>Bacteria</taxon>
        <taxon>Bacillati</taxon>
        <taxon>Actinomycetota</taxon>
        <taxon>Actinomycetes</taxon>
        <taxon>Streptosporangiales</taxon>
        <taxon>Nocardiopsidaceae</taxon>
        <taxon>Murinocardiopsis</taxon>
    </lineage>
</organism>
<dbReference type="EMBL" id="PYGA01000045">
    <property type="protein sequence ID" value="PSK81888.1"/>
    <property type="molecule type" value="Genomic_DNA"/>
</dbReference>
<feature type="region of interest" description="Disordered" evidence="1">
    <location>
        <begin position="83"/>
        <end position="115"/>
    </location>
</feature>
<evidence type="ECO:0000256" key="1">
    <source>
        <dbReference type="SAM" id="MobiDB-lite"/>
    </source>
</evidence>
<evidence type="ECO:0000313" key="3">
    <source>
        <dbReference type="Proteomes" id="UP000240542"/>
    </source>
</evidence>
<reference evidence="2 3" key="1">
    <citation type="submission" date="2018-03" db="EMBL/GenBank/DDBJ databases">
        <title>Genomic Encyclopedia of Archaeal and Bacterial Type Strains, Phase II (KMG-II): from individual species to whole genera.</title>
        <authorList>
            <person name="Goeker M."/>
        </authorList>
    </citation>
    <scope>NUCLEOTIDE SEQUENCE [LARGE SCALE GENOMIC DNA]</scope>
    <source>
        <strain evidence="2 3">DSM 45312</strain>
    </source>
</reference>
<proteinExistence type="predicted"/>
<dbReference type="Gene3D" id="1.10.520.40">
    <property type="entry name" value="CRISPR-associated protein Cse2"/>
    <property type="match status" value="1"/>
</dbReference>
<comment type="caution">
    <text evidence="2">The sequence shown here is derived from an EMBL/GenBank/DDBJ whole genome shotgun (WGS) entry which is preliminary data.</text>
</comment>